<evidence type="ECO:0000313" key="1">
    <source>
        <dbReference type="EMBL" id="GIY27639.1"/>
    </source>
</evidence>
<dbReference type="EMBL" id="BPLR01008835">
    <property type="protein sequence ID" value="GIY27639.1"/>
    <property type="molecule type" value="Genomic_DNA"/>
</dbReference>
<accession>A0AAV4S3X5</accession>
<gene>
    <name evidence="1" type="ORF">CEXT_209561</name>
</gene>
<keyword evidence="2" id="KW-1185">Reference proteome</keyword>
<organism evidence="1 2">
    <name type="scientific">Caerostris extrusa</name>
    <name type="common">Bark spider</name>
    <name type="synonym">Caerostris bankana</name>
    <dbReference type="NCBI Taxonomy" id="172846"/>
    <lineage>
        <taxon>Eukaryota</taxon>
        <taxon>Metazoa</taxon>
        <taxon>Ecdysozoa</taxon>
        <taxon>Arthropoda</taxon>
        <taxon>Chelicerata</taxon>
        <taxon>Arachnida</taxon>
        <taxon>Araneae</taxon>
        <taxon>Araneomorphae</taxon>
        <taxon>Entelegynae</taxon>
        <taxon>Araneoidea</taxon>
        <taxon>Araneidae</taxon>
        <taxon>Caerostris</taxon>
    </lineage>
</organism>
<evidence type="ECO:0000313" key="2">
    <source>
        <dbReference type="Proteomes" id="UP001054945"/>
    </source>
</evidence>
<protein>
    <submittedName>
        <fullName evidence="1">Uncharacterized protein</fullName>
    </submittedName>
</protein>
<dbReference type="AlphaFoldDB" id="A0AAV4S3X5"/>
<feature type="non-terminal residue" evidence="1">
    <location>
        <position position="66"/>
    </location>
</feature>
<proteinExistence type="predicted"/>
<name>A0AAV4S3X5_CAEEX</name>
<comment type="caution">
    <text evidence="1">The sequence shown here is derived from an EMBL/GenBank/DDBJ whole genome shotgun (WGS) entry which is preliminary data.</text>
</comment>
<sequence>MVTTTNQFQSTGYKLQHLETVHYDDVGGLIAYSPTRPESLSAVMIPPPPITVVTLRSSNFPKIRPP</sequence>
<dbReference type="Proteomes" id="UP001054945">
    <property type="component" value="Unassembled WGS sequence"/>
</dbReference>
<reference evidence="1 2" key="1">
    <citation type="submission" date="2021-06" db="EMBL/GenBank/DDBJ databases">
        <title>Caerostris extrusa draft genome.</title>
        <authorList>
            <person name="Kono N."/>
            <person name="Arakawa K."/>
        </authorList>
    </citation>
    <scope>NUCLEOTIDE SEQUENCE [LARGE SCALE GENOMIC DNA]</scope>
</reference>